<organism evidence="2 3">
    <name type="scientific">Antrihabitans cavernicola</name>
    <dbReference type="NCBI Taxonomy" id="2495913"/>
    <lineage>
        <taxon>Bacteria</taxon>
        <taxon>Bacillati</taxon>
        <taxon>Actinomycetota</taxon>
        <taxon>Actinomycetes</taxon>
        <taxon>Mycobacteriales</taxon>
        <taxon>Nocardiaceae</taxon>
        <taxon>Antrihabitans</taxon>
    </lineage>
</organism>
<keyword evidence="1" id="KW-0472">Membrane</keyword>
<dbReference type="Proteomes" id="UP000322244">
    <property type="component" value="Unassembled WGS sequence"/>
</dbReference>
<dbReference type="OrthoDB" id="4554237at2"/>
<name>A0A5A7SEV6_9NOCA</name>
<reference evidence="2 3" key="1">
    <citation type="submission" date="2019-07" db="EMBL/GenBank/DDBJ databases">
        <title>Rhodococcus cavernicolus sp. nov., isolated from a cave.</title>
        <authorList>
            <person name="Lee S.D."/>
        </authorList>
    </citation>
    <scope>NUCLEOTIDE SEQUENCE [LARGE SCALE GENOMIC DNA]</scope>
    <source>
        <strain evidence="2 3">C1-24</strain>
    </source>
</reference>
<sequence>MRRGMDVISMTVMVAGTLQSILALVTAWLVFTRNRWAPNAAIVVGFASALGFFVVHLLPDWFGPFSDSFINAPPGAGVTGFSWFAAIFEIAADLAIGIAGVRQLRLTDRRQLI</sequence>
<evidence type="ECO:0000313" key="3">
    <source>
        <dbReference type="Proteomes" id="UP000322244"/>
    </source>
</evidence>
<accession>A0A5A7SEV6</accession>
<keyword evidence="1" id="KW-1133">Transmembrane helix</keyword>
<gene>
    <name evidence="2" type="ORF">FOY51_06760</name>
</gene>
<evidence type="ECO:0000313" key="2">
    <source>
        <dbReference type="EMBL" id="KAA0024386.1"/>
    </source>
</evidence>
<dbReference type="EMBL" id="VLNY01000002">
    <property type="protein sequence ID" value="KAA0024386.1"/>
    <property type="molecule type" value="Genomic_DNA"/>
</dbReference>
<proteinExistence type="predicted"/>
<protein>
    <submittedName>
        <fullName evidence="2">Uncharacterized protein</fullName>
    </submittedName>
</protein>
<evidence type="ECO:0000256" key="1">
    <source>
        <dbReference type="SAM" id="Phobius"/>
    </source>
</evidence>
<feature type="transmembrane region" description="Helical" evidence="1">
    <location>
        <begin position="78"/>
        <end position="101"/>
    </location>
</feature>
<comment type="caution">
    <text evidence="2">The sequence shown here is derived from an EMBL/GenBank/DDBJ whole genome shotgun (WGS) entry which is preliminary data.</text>
</comment>
<keyword evidence="3" id="KW-1185">Reference proteome</keyword>
<feature type="transmembrane region" description="Helical" evidence="1">
    <location>
        <begin position="12"/>
        <end position="31"/>
    </location>
</feature>
<keyword evidence="1" id="KW-0812">Transmembrane</keyword>
<feature type="transmembrane region" description="Helical" evidence="1">
    <location>
        <begin position="38"/>
        <end position="58"/>
    </location>
</feature>
<dbReference type="AlphaFoldDB" id="A0A5A7SEV6"/>